<dbReference type="Gene3D" id="2.70.98.60">
    <property type="entry name" value="alpha-galactosidase from lactobacil brevis"/>
    <property type="match status" value="1"/>
</dbReference>
<dbReference type="CDD" id="cd14791">
    <property type="entry name" value="GH36"/>
    <property type="match status" value="1"/>
</dbReference>
<dbReference type="GO" id="GO:0016052">
    <property type="term" value="P:carbohydrate catabolic process"/>
    <property type="evidence" value="ECO:0007669"/>
    <property type="project" value="InterPro"/>
</dbReference>
<protein>
    <recommendedName>
        <fullName evidence="3 6">Alpha-galactosidase</fullName>
        <ecNumber evidence="3 6">3.2.1.22</ecNumber>
    </recommendedName>
</protein>
<evidence type="ECO:0000256" key="2">
    <source>
        <dbReference type="ARBA" id="ARBA00006202"/>
    </source>
</evidence>
<accession>A0A242K313</accession>
<dbReference type="InterPro" id="IPR000111">
    <property type="entry name" value="Glyco_hydro_27/36_CS"/>
</dbReference>
<evidence type="ECO:0000313" key="13">
    <source>
        <dbReference type="Proteomes" id="UP000195141"/>
    </source>
</evidence>
<feature type="binding site" evidence="8">
    <location>
        <position position="201"/>
    </location>
    <ligand>
        <name>substrate</name>
    </ligand>
</feature>
<dbReference type="Proteomes" id="UP000195141">
    <property type="component" value="Chromosome"/>
</dbReference>
<dbReference type="FunFam" id="3.20.20.70:FF:000118">
    <property type="entry name" value="Alpha-galactosidase"/>
    <property type="match status" value="1"/>
</dbReference>
<evidence type="ECO:0000256" key="7">
    <source>
        <dbReference type="PIRSR" id="PIRSR005536-1"/>
    </source>
</evidence>
<evidence type="ECO:0000313" key="11">
    <source>
        <dbReference type="EMBL" id="OTP13387.1"/>
    </source>
</evidence>
<evidence type="ECO:0000259" key="9">
    <source>
        <dbReference type="Pfam" id="PF16874"/>
    </source>
</evidence>
<dbReference type="InterPro" id="IPR031705">
    <property type="entry name" value="Glyco_hydro_36_C"/>
</dbReference>
<feature type="binding site" evidence="8">
    <location>
        <begin position="478"/>
        <end position="482"/>
    </location>
    <ligand>
        <name>substrate</name>
    </ligand>
</feature>
<keyword evidence="13" id="KW-1185">Reference proteome</keyword>
<feature type="domain" description="Glycosyl hydrolase family 36 C-terminal" evidence="9">
    <location>
        <begin position="652"/>
        <end position="721"/>
    </location>
</feature>
<dbReference type="Gene3D" id="3.20.20.70">
    <property type="entry name" value="Aldolase class I"/>
    <property type="match status" value="1"/>
</dbReference>
<dbReference type="Pfam" id="PF02065">
    <property type="entry name" value="Melibiase"/>
    <property type="match status" value="1"/>
</dbReference>
<keyword evidence="4 6" id="KW-0378">Hydrolase</keyword>
<dbReference type="InterPro" id="IPR038417">
    <property type="entry name" value="Alpga-gal_N_sf"/>
</dbReference>
<keyword evidence="5 6" id="KW-0326">Glycosidase</keyword>
<dbReference type="EMBL" id="CP147247">
    <property type="protein sequence ID" value="WYJ90222.1"/>
    <property type="molecule type" value="Genomic_DNA"/>
</dbReference>
<comment type="similarity">
    <text evidence="2">Belongs to the glycosyl hydrolase 36 family.</text>
</comment>
<reference evidence="12" key="2">
    <citation type="submission" date="2017-05" db="EMBL/GenBank/DDBJ databases">
        <authorList>
            <consortium name="The Broad Institute Genomics Platform"/>
            <consortium name="The Broad Institute Genomic Center for Infectious Diseases"/>
            <person name="Earl A."/>
            <person name="Manson A."/>
            <person name="Schwartman J."/>
            <person name="Gilmore M."/>
            <person name="Abouelleil A."/>
            <person name="Cao P."/>
            <person name="Chapman S."/>
            <person name="Cusick C."/>
            <person name="Shea T."/>
            <person name="Young S."/>
            <person name="Neafsey D."/>
            <person name="Nusbaum C."/>
            <person name="Birren B."/>
        </authorList>
    </citation>
    <scope>NUCLEOTIDE SEQUENCE</scope>
    <source>
        <strain evidence="12">9E7_DIV0242</strain>
    </source>
</reference>
<dbReference type="Gene3D" id="2.60.40.1180">
    <property type="entry name" value="Golgi alpha-mannosidase II"/>
    <property type="match status" value="1"/>
</dbReference>
<dbReference type="Pfam" id="PF16874">
    <property type="entry name" value="Glyco_hydro_36C"/>
    <property type="match status" value="1"/>
</dbReference>
<dbReference type="OrthoDB" id="9758822at2"/>
<dbReference type="PROSITE" id="PS00512">
    <property type="entry name" value="ALPHA_GALACTOSIDASE"/>
    <property type="match status" value="1"/>
</dbReference>
<dbReference type="PANTHER" id="PTHR43053">
    <property type="entry name" value="GLYCOSIDASE FAMILY 31"/>
    <property type="match status" value="1"/>
</dbReference>
<feature type="active site" description="Proton donor" evidence="7">
    <location>
        <position position="550"/>
    </location>
</feature>
<dbReference type="InterPro" id="IPR031704">
    <property type="entry name" value="Glyco_hydro_36_N"/>
</dbReference>
<evidence type="ECO:0000256" key="8">
    <source>
        <dbReference type="PIRSR" id="PIRSR005536-2"/>
    </source>
</evidence>
<evidence type="ECO:0000313" key="12">
    <source>
        <dbReference type="EMBL" id="WYJ90222.1"/>
    </source>
</evidence>
<dbReference type="EMBL" id="NGMM01000005">
    <property type="protein sequence ID" value="OTP13387.1"/>
    <property type="molecule type" value="Genomic_DNA"/>
</dbReference>
<dbReference type="EC" id="3.2.1.22" evidence="3 6"/>
<dbReference type="SUPFAM" id="SSF51445">
    <property type="entry name" value="(Trans)glycosidases"/>
    <property type="match status" value="1"/>
</dbReference>
<dbReference type="PRINTS" id="PR00743">
    <property type="entry name" value="GLHYDRLASE36"/>
</dbReference>
<dbReference type="PIRSF" id="PIRSF005536">
    <property type="entry name" value="Agal"/>
    <property type="match status" value="1"/>
</dbReference>
<evidence type="ECO:0000256" key="3">
    <source>
        <dbReference type="ARBA" id="ARBA00012755"/>
    </source>
</evidence>
<gene>
    <name evidence="12" type="ORF">A5888_001950</name>
    <name evidence="11" type="ORF">A5888_002865</name>
</gene>
<feature type="binding site" evidence="8">
    <location>
        <position position="550"/>
    </location>
    <ligand>
        <name>substrate</name>
    </ligand>
</feature>
<evidence type="ECO:0000256" key="4">
    <source>
        <dbReference type="ARBA" id="ARBA00022801"/>
    </source>
</evidence>
<evidence type="ECO:0000256" key="1">
    <source>
        <dbReference type="ARBA" id="ARBA00001255"/>
    </source>
</evidence>
<feature type="binding site" evidence="8">
    <location>
        <begin position="368"/>
        <end position="369"/>
    </location>
    <ligand>
        <name>substrate</name>
    </ligand>
</feature>
<dbReference type="PANTHER" id="PTHR43053:SF3">
    <property type="entry name" value="ALPHA-GALACTOSIDASE C-RELATED"/>
    <property type="match status" value="1"/>
</dbReference>
<dbReference type="InterPro" id="IPR017853">
    <property type="entry name" value="GH"/>
</dbReference>
<reference evidence="11" key="1">
    <citation type="submission" date="2017-05" db="EMBL/GenBank/DDBJ databases">
        <title>The Genome Sequence of Enterococcus sp. 9E7_DIV0242.</title>
        <authorList>
            <consortium name="The Broad Institute Genomics Platform"/>
            <consortium name="The Broad Institute Genomic Center for Infectious Diseases"/>
            <person name="Earl A."/>
            <person name="Manson A."/>
            <person name="Schwartman J."/>
            <person name="Gilmore M."/>
            <person name="Abouelleil A."/>
            <person name="Cao P."/>
            <person name="Chapman S."/>
            <person name="Cusick C."/>
            <person name="Shea T."/>
            <person name="Young S."/>
            <person name="Neafsey D."/>
            <person name="Nusbaum C."/>
            <person name="Birren B."/>
        </authorList>
    </citation>
    <scope>NUCLEOTIDE SEQUENCE [LARGE SCALE GENOMIC DNA]</scope>
    <source>
        <strain evidence="11">9E7_DIV0242</strain>
    </source>
</reference>
<dbReference type="AlphaFoldDB" id="A0A242K313"/>
<feature type="domain" description="Glycosyl hydrolase family 36 N-terminal" evidence="10">
    <location>
        <begin position="29"/>
        <end position="287"/>
    </location>
</feature>
<feature type="active site" description="Nucleophile" evidence="7">
    <location>
        <position position="480"/>
    </location>
</feature>
<dbReference type="InterPro" id="IPR013785">
    <property type="entry name" value="Aldolase_TIM"/>
</dbReference>
<feature type="binding site" evidence="8">
    <location>
        <position position="445"/>
    </location>
    <ligand>
        <name>substrate</name>
    </ligand>
</feature>
<dbReference type="Pfam" id="PF16875">
    <property type="entry name" value="Glyco_hydro_36N"/>
    <property type="match status" value="1"/>
</dbReference>
<evidence type="ECO:0000256" key="6">
    <source>
        <dbReference type="PIRNR" id="PIRNR005536"/>
    </source>
</evidence>
<reference evidence="12" key="3">
    <citation type="submission" date="2024-03" db="EMBL/GenBank/DDBJ databases">
        <title>The Genome Sequence of Enterococcus sp. DIV0242b.</title>
        <authorList>
            <consortium name="The Broad Institute Genomics Platform"/>
            <consortium name="The Broad Institute Microbial Omics Core"/>
            <consortium name="The Broad Institute Genomic Center for Infectious Diseases"/>
            <person name="Earl A."/>
            <person name="Manson A."/>
            <person name="Gilmore M."/>
            <person name="Schwartman J."/>
            <person name="Shea T."/>
            <person name="Abouelleil A."/>
            <person name="Cao P."/>
            <person name="Chapman S."/>
            <person name="Cusick C."/>
            <person name="Young S."/>
            <person name="Neafsey D."/>
            <person name="Nusbaum C."/>
            <person name="Birren B."/>
        </authorList>
    </citation>
    <scope>NUCLEOTIDE SEQUENCE</scope>
    <source>
        <strain evidence="12">9E7_DIV0242</strain>
    </source>
</reference>
<organism evidence="11">
    <name type="scientific">Candidatus Enterococcus clewellii</name>
    <dbReference type="NCBI Taxonomy" id="1834193"/>
    <lineage>
        <taxon>Bacteria</taxon>
        <taxon>Bacillati</taxon>
        <taxon>Bacillota</taxon>
        <taxon>Bacilli</taxon>
        <taxon>Lactobacillales</taxon>
        <taxon>Enterococcaceae</taxon>
        <taxon>Enterococcus</taxon>
    </lineage>
</organism>
<dbReference type="InterPro" id="IPR002252">
    <property type="entry name" value="Glyco_hydro_36"/>
</dbReference>
<evidence type="ECO:0000259" key="10">
    <source>
        <dbReference type="Pfam" id="PF16875"/>
    </source>
</evidence>
<sequence length="733" mass="84718">MGIEFSESKKQFHLKNDYFSYIMEITEENHLLQVYYGKRLETFQQRLVYPRVDRSSFSPNPYELSNSGFSLDTVLQEFPGYDTGDYREGMVDITYPDGTKATSLSYKEHRISSGKKKLKGLPATYVEANEEADSLEIILTDENRKLEIVLTYTIFKNYSVLTKSVQYRNYGEQAISLNKALSMCLDMPDSDYDLIQMPGAWAKEKQLRRNRLIQGQHVLNSKRGASGVTQQPFLALVSPETTEHSGEVRAFHFVYSGNFTMKVEVDTYEQTRVLAGINEFNFCWQLEPQETFQTPEVVMVYSDQGINGMSQHFHHLYRERLARGGHRDKERPVLINNWESTYFDFNEEKLMKLVIDARAIGVELFVLDDGWFGQRNSDTTSLGDWIENREKLPDGLLGLNKKVEEQQLTFGLWLEPEMISEQSDLFRAHPDWHLHVENYPTSLGRNQLILDFSRKEVREAIMAQLTTILDQVPIRYIKWDMNRNMTEVGSHGRSSKQQQETAHRYILGLYEVLEELTVRYPEILFENCSGGGGRFDPGMCYYMPQSWASDNTDAIERLKIQYSTSMIFPPIMTCAQLSDSPNHQIGRITELETRALVALSANFGLMMNLEEKSAEDLKAIKAYIQWYQDNRQLIQFGSFYRLENPYSGNYGSWMFVDKDRSHAVVMVFQILSQASKPLKKIRLTGLNPTMLYKVEGQQLSGEELMNFGLYLGHRLSGDFTALKLEIKAIKEEQ</sequence>
<comment type="catalytic activity">
    <reaction evidence="1 6">
        <text>Hydrolysis of terminal, non-reducing alpha-D-galactose residues in alpha-D-galactosides, including galactose oligosaccharides, galactomannans and galactolipids.</text>
        <dbReference type="EC" id="3.2.1.22"/>
    </reaction>
</comment>
<feature type="binding site" evidence="8">
    <location>
        <position position="528"/>
    </location>
    <ligand>
        <name>substrate</name>
    </ligand>
</feature>
<dbReference type="InterPro" id="IPR050985">
    <property type="entry name" value="Alpha-glycosidase_related"/>
</dbReference>
<dbReference type="RefSeq" id="WP_086349893.1">
    <property type="nucleotide sequence ID" value="NZ_CP147247.1"/>
</dbReference>
<proteinExistence type="inferred from homology"/>
<dbReference type="GO" id="GO:0004557">
    <property type="term" value="F:alpha-galactosidase activity"/>
    <property type="evidence" value="ECO:0007669"/>
    <property type="project" value="UniProtKB-UniRule"/>
</dbReference>
<evidence type="ECO:0000256" key="5">
    <source>
        <dbReference type="ARBA" id="ARBA00023295"/>
    </source>
</evidence>
<name>A0A242K313_9ENTE</name>
<dbReference type="InterPro" id="IPR013780">
    <property type="entry name" value="Glyco_hydro_b"/>
</dbReference>